<comment type="caution">
    <text evidence="2">The sequence shown here is derived from an EMBL/GenBank/DDBJ whole genome shotgun (WGS) entry which is preliminary data.</text>
</comment>
<dbReference type="EMBL" id="AMZH03010042">
    <property type="protein sequence ID" value="RRT55539.1"/>
    <property type="molecule type" value="Genomic_DNA"/>
</dbReference>
<evidence type="ECO:0000313" key="3">
    <source>
        <dbReference type="Proteomes" id="UP000287651"/>
    </source>
</evidence>
<gene>
    <name evidence="2" type="ORF">B296_00008260</name>
</gene>
<evidence type="ECO:0000256" key="1">
    <source>
        <dbReference type="SAM" id="MobiDB-lite"/>
    </source>
</evidence>
<evidence type="ECO:0000313" key="2">
    <source>
        <dbReference type="EMBL" id="RRT55539.1"/>
    </source>
</evidence>
<accession>A0A426YUZ8</accession>
<proteinExistence type="predicted"/>
<feature type="region of interest" description="Disordered" evidence="1">
    <location>
        <begin position="1"/>
        <end position="75"/>
    </location>
</feature>
<dbReference type="AlphaFoldDB" id="A0A426YUZ8"/>
<organism evidence="2 3">
    <name type="scientific">Ensete ventricosum</name>
    <name type="common">Abyssinian banana</name>
    <name type="synonym">Musa ensete</name>
    <dbReference type="NCBI Taxonomy" id="4639"/>
    <lineage>
        <taxon>Eukaryota</taxon>
        <taxon>Viridiplantae</taxon>
        <taxon>Streptophyta</taxon>
        <taxon>Embryophyta</taxon>
        <taxon>Tracheophyta</taxon>
        <taxon>Spermatophyta</taxon>
        <taxon>Magnoliopsida</taxon>
        <taxon>Liliopsida</taxon>
        <taxon>Zingiberales</taxon>
        <taxon>Musaceae</taxon>
        <taxon>Ensete</taxon>
    </lineage>
</organism>
<feature type="compositionally biased region" description="Basic and acidic residues" evidence="1">
    <location>
        <begin position="1"/>
        <end position="28"/>
    </location>
</feature>
<reference evidence="2 3" key="1">
    <citation type="journal article" date="2014" name="Agronomy (Basel)">
        <title>A Draft Genome Sequence for Ensete ventricosum, the Drought-Tolerant Tree Against Hunger.</title>
        <authorList>
            <person name="Harrison J."/>
            <person name="Moore K.A."/>
            <person name="Paszkiewicz K."/>
            <person name="Jones T."/>
            <person name="Grant M."/>
            <person name="Ambacheew D."/>
            <person name="Muzemil S."/>
            <person name="Studholme D.J."/>
        </authorList>
    </citation>
    <scope>NUCLEOTIDE SEQUENCE [LARGE SCALE GENOMIC DNA]</scope>
</reference>
<protein>
    <submittedName>
        <fullName evidence="2">Uncharacterized protein</fullName>
    </submittedName>
</protein>
<name>A0A426YUZ8_ENSVE</name>
<sequence length="156" mass="17357">MKYSEKEREKDRTFDDLLPDLDTRRLPEDSVGVDGISVRNSEAPTDPAGEDVAVAAASETLQPAAGPPGGNPSSPIALGTWTQRFNPIAFFAFLHKLPILSLPLRLPSPRESRAEQYQDPTFPLRPHSPVRKDQILESGFGNLFSFTRIRRGKWCI</sequence>
<dbReference type="Proteomes" id="UP000287651">
    <property type="component" value="Unassembled WGS sequence"/>
</dbReference>